<dbReference type="PANTHER" id="PTHR35004:SF7">
    <property type="entry name" value="INTEGRASE PROTEIN"/>
    <property type="match status" value="1"/>
</dbReference>
<feature type="domain" description="Integrase catalytic" evidence="1">
    <location>
        <begin position="121"/>
        <end position="296"/>
    </location>
</feature>
<evidence type="ECO:0000313" key="3">
    <source>
        <dbReference type="Proteomes" id="UP000032900"/>
    </source>
</evidence>
<dbReference type="AlphaFoldDB" id="A0A0E9LRA9"/>
<comment type="caution">
    <text evidence="2">The sequence shown here is derived from an EMBL/GenBank/DDBJ whole genome shotgun (WGS) entry which is preliminary data.</text>
</comment>
<dbReference type="Gene3D" id="3.30.420.10">
    <property type="entry name" value="Ribonuclease H-like superfamily/Ribonuclease H"/>
    <property type="match status" value="1"/>
</dbReference>
<dbReference type="NCBIfam" id="NF033546">
    <property type="entry name" value="transpos_IS21"/>
    <property type="match status" value="1"/>
</dbReference>
<reference evidence="2 3" key="1">
    <citation type="journal article" date="2015" name="Microbes Environ.">
        <title>Distribution and evolution of nitrogen fixation genes in the phylum bacteroidetes.</title>
        <authorList>
            <person name="Inoue J."/>
            <person name="Oshima K."/>
            <person name="Suda W."/>
            <person name="Sakamoto M."/>
            <person name="Iino T."/>
            <person name="Noda S."/>
            <person name="Hongoh Y."/>
            <person name="Hattori M."/>
            <person name="Ohkuma M."/>
        </authorList>
    </citation>
    <scope>NUCLEOTIDE SEQUENCE [LARGE SCALE GENOMIC DNA]</scope>
    <source>
        <strain evidence="2">JCM 15548</strain>
    </source>
</reference>
<accession>A0A0E9LRA9</accession>
<dbReference type="OrthoDB" id="3193769at2"/>
<dbReference type="SUPFAM" id="SSF53098">
    <property type="entry name" value="Ribonuclease H-like"/>
    <property type="match status" value="1"/>
</dbReference>
<dbReference type="InterPro" id="IPR036397">
    <property type="entry name" value="RNaseH_sf"/>
</dbReference>
<dbReference type="InterPro" id="IPR001584">
    <property type="entry name" value="Integrase_cat-core"/>
</dbReference>
<sequence length="485" mass="57287">MRDERIINTVVTLHVQKCWSIRKISRELNLSRNRIRRILVSNSMLRDTTSKDKELVKKQRPSKLDQYKEYIGDLLIKHPKITGQRVYELIKEKGYPGEISIVREYLKSVRQVGSKTPIKMVETDPGQLAAHDWSDYNITFTSTGQTQQVTFFSYILGFSRRQYVSVVENKKQPTLFRELIAAFIYFDGVPKEIRSDNQKACVDQWAPGNPVFNSKYLEFASWYRFTPKTITPRNPVENLKIERPFWYLEQNFLGGREFKDLQDLKNQLQLWLRQVNDVRKHGTTKERPIDRYVQEQPYLQPLPVNHFDTSLVTHKVVNQESCIYYEGYQYVVPTKHMFELCPLRITQEQMIVYSPCGEQIACHPLAEKGRKERYVGDHKKSTKKPDLPIADVISRLECFSPEMNGYIQQVKQHKPVTWRHHLRNLLALKVNYRVEDILVAIRRALLYKVFDSSVVENFLENNSEPRYSIKLSFKPRNNNYDEQQK</sequence>
<dbReference type="PROSITE" id="PS50994">
    <property type="entry name" value="INTEGRASE"/>
    <property type="match status" value="1"/>
</dbReference>
<organism evidence="2 3">
    <name type="scientific">Geofilum rubicundum JCM 15548</name>
    <dbReference type="NCBI Taxonomy" id="1236989"/>
    <lineage>
        <taxon>Bacteria</taxon>
        <taxon>Pseudomonadati</taxon>
        <taxon>Bacteroidota</taxon>
        <taxon>Bacteroidia</taxon>
        <taxon>Marinilabiliales</taxon>
        <taxon>Marinilabiliaceae</taxon>
        <taxon>Geofilum</taxon>
    </lineage>
</organism>
<dbReference type="PANTHER" id="PTHR35004">
    <property type="entry name" value="TRANSPOSASE RV3428C-RELATED"/>
    <property type="match status" value="1"/>
</dbReference>
<dbReference type="STRING" id="1236989.JCM15548_14694"/>
<dbReference type="RefSeq" id="WP_062128935.1">
    <property type="nucleotide sequence ID" value="NZ_BAZW01000111.1"/>
</dbReference>
<dbReference type="EMBL" id="BAZW01000111">
    <property type="protein sequence ID" value="GAO27838.1"/>
    <property type="molecule type" value="Genomic_DNA"/>
</dbReference>
<name>A0A0E9LRA9_9BACT</name>
<dbReference type="GO" id="GO:0003676">
    <property type="term" value="F:nucleic acid binding"/>
    <property type="evidence" value="ECO:0007669"/>
    <property type="project" value="InterPro"/>
</dbReference>
<evidence type="ECO:0000259" key="1">
    <source>
        <dbReference type="PROSITE" id="PS50994"/>
    </source>
</evidence>
<dbReference type="Proteomes" id="UP000032900">
    <property type="component" value="Unassembled WGS sequence"/>
</dbReference>
<protein>
    <submittedName>
        <fullName evidence="2">Mobile element protein</fullName>
    </submittedName>
</protein>
<keyword evidence="3" id="KW-1185">Reference proteome</keyword>
<dbReference type="Pfam" id="PF00665">
    <property type="entry name" value="rve"/>
    <property type="match status" value="1"/>
</dbReference>
<dbReference type="InterPro" id="IPR012337">
    <property type="entry name" value="RNaseH-like_sf"/>
</dbReference>
<evidence type="ECO:0000313" key="2">
    <source>
        <dbReference type="EMBL" id="GAO27838.1"/>
    </source>
</evidence>
<dbReference type="GO" id="GO:0015074">
    <property type="term" value="P:DNA integration"/>
    <property type="evidence" value="ECO:0007669"/>
    <property type="project" value="InterPro"/>
</dbReference>
<proteinExistence type="predicted"/>
<gene>
    <name evidence="2" type="ORF">JCM15548_14694</name>
</gene>